<dbReference type="Proteomes" id="UP000009229">
    <property type="component" value="Chromosome"/>
</dbReference>
<sequence length="186" mass="21012">MGVKGRDLLLYVFFISAFVFIAGRLAGLPVEFFSWVSMVSGVVALGYLPYIQKARRMSREVGLDCVVLLPLYYSWAELLIRSAGKKISGRGRRAFEVHVEVPGNLTLNEFLKKLDRDLNLARSKLPGSLFIWETSAPLPASIRKLIRTAEEQGSAFWEKGGWPLPRFPFTGRNIKKNRLRRGAILI</sequence>
<dbReference type="EMBL" id="CP002770">
    <property type="protein sequence ID" value="AEG14443.1"/>
    <property type="molecule type" value="Genomic_DNA"/>
</dbReference>
<dbReference type="AlphaFoldDB" id="A0AAU8Q1B6"/>
<keyword evidence="1" id="KW-1133">Transmembrane helix</keyword>
<name>A0AAU8Q1B6_DESK7</name>
<dbReference type="RefSeq" id="WP_013821958.1">
    <property type="nucleotide sequence ID" value="NC_015573.1"/>
</dbReference>
<feature type="transmembrane region" description="Helical" evidence="1">
    <location>
        <begin position="32"/>
        <end position="50"/>
    </location>
</feature>
<keyword evidence="3" id="KW-1185">Reference proteome</keyword>
<protein>
    <submittedName>
        <fullName evidence="2">Uncharacterized protein</fullName>
    </submittedName>
</protein>
<dbReference type="KEGG" id="dku:Desku_0843"/>
<keyword evidence="1" id="KW-0472">Membrane</keyword>
<gene>
    <name evidence="2" type="ordered locus">Desku_0843</name>
</gene>
<evidence type="ECO:0000313" key="2">
    <source>
        <dbReference type="EMBL" id="AEG14443.1"/>
    </source>
</evidence>
<accession>A0AAU8Q1B6</accession>
<feature type="transmembrane region" description="Helical" evidence="1">
    <location>
        <begin position="7"/>
        <end position="26"/>
    </location>
</feature>
<evidence type="ECO:0000256" key="1">
    <source>
        <dbReference type="SAM" id="Phobius"/>
    </source>
</evidence>
<evidence type="ECO:0000313" key="3">
    <source>
        <dbReference type="Proteomes" id="UP000009229"/>
    </source>
</evidence>
<reference evidence="3" key="1">
    <citation type="submission" date="2011-05" db="EMBL/GenBank/DDBJ databases">
        <title>Complete sequence of Desulfotomaculum kuznetsovii DSM 6115.</title>
        <authorList>
            <person name="Lucas S."/>
            <person name="Han J."/>
            <person name="Lapidus A."/>
            <person name="Cheng J.-F."/>
            <person name="Goodwin L."/>
            <person name="Pitluck S."/>
            <person name="Peters L."/>
            <person name="Mikhailova N."/>
            <person name="Lu M."/>
            <person name="Saunders E."/>
            <person name="Han C."/>
            <person name="Tapia R."/>
            <person name="Land M."/>
            <person name="Hauser L."/>
            <person name="Kyrpides N."/>
            <person name="Ivanova N."/>
            <person name="Pagani I."/>
            <person name="Nazina T."/>
            <person name="Ivanova A."/>
            <person name="Parshina S."/>
            <person name="Kuever J."/>
            <person name="Muyzer G."/>
            <person name="Plugge C."/>
            <person name="Stams A."/>
            <person name="Woyke T."/>
        </authorList>
    </citation>
    <scope>NUCLEOTIDE SEQUENCE [LARGE SCALE GENOMIC DNA]</scope>
    <source>
        <strain evidence="3">DSM 6115 / VKM B-1805 / 17</strain>
    </source>
</reference>
<keyword evidence="1" id="KW-0812">Transmembrane</keyword>
<organism evidence="2 3">
    <name type="scientific">Desulfofundulus kuznetsovii (strain DSM 6115 / VKM B-1805 / 17)</name>
    <name type="common">Desulfotomaculum kuznetsovii</name>
    <dbReference type="NCBI Taxonomy" id="760568"/>
    <lineage>
        <taxon>Bacteria</taxon>
        <taxon>Bacillati</taxon>
        <taxon>Bacillota</taxon>
        <taxon>Clostridia</taxon>
        <taxon>Eubacteriales</taxon>
        <taxon>Peptococcaceae</taxon>
        <taxon>Desulfofundulus</taxon>
    </lineage>
</organism>
<proteinExistence type="predicted"/>